<dbReference type="Pfam" id="PF00891">
    <property type="entry name" value="Methyltransf_2"/>
    <property type="match status" value="1"/>
</dbReference>
<dbReference type="InterPro" id="IPR036390">
    <property type="entry name" value="WH_DNA-bd_sf"/>
</dbReference>
<dbReference type="Pfam" id="PF08100">
    <property type="entry name" value="Dimerisation"/>
    <property type="match status" value="1"/>
</dbReference>
<protein>
    <submittedName>
        <fullName evidence="9">Uncharacterized protein</fullName>
    </submittedName>
</protein>
<reference evidence="9 10" key="1">
    <citation type="submission" date="2024-02" db="EMBL/GenBank/DDBJ databases">
        <title>High-quality chromosome-scale genome assembly of Pensacola bahiagrass (Paspalum notatum Flugge var. saurae).</title>
        <authorList>
            <person name="Vega J.M."/>
            <person name="Podio M."/>
            <person name="Orjuela J."/>
            <person name="Siena L.A."/>
            <person name="Pessino S.C."/>
            <person name="Combes M.C."/>
            <person name="Mariac C."/>
            <person name="Albertini E."/>
            <person name="Pupilli F."/>
            <person name="Ortiz J.P.A."/>
            <person name="Leblanc O."/>
        </authorList>
    </citation>
    <scope>NUCLEOTIDE SEQUENCE [LARGE SCALE GENOMIC DNA]</scope>
    <source>
        <strain evidence="9">R1</strain>
        <tissue evidence="9">Leaf</tissue>
    </source>
</reference>
<evidence type="ECO:0000259" key="8">
    <source>
        <dbReference type="Pfam" id="PF08100"/>
    </source>
</evidence>
<sequence>MALSEDSKNLLQAQVELWNQTYSFMKSVALAVALDLRIADAIHHHGGTATLSQILAQIGINPCKLHGLRRLMRVLTVAGTFTMLQQPPLETSTDGGHEHEPMYKLTTASRLLVQSNNGGESCLASLSPMLNHVLSYFRDSELSMGLTAWFRHEEEDEPGPWPFALMHGAAVWEVSERDGALNASLYNAMAAGSRFLMQIVLKEFREIFHGIDSLVDVAGGVGGAAAAIAAAFPSLKCSVLDLPHVVANKASSASNVQFVAGDMFESIPPADAVFLKWVLHDWSDDECVKILKNCKQAIPSRDAGGKVIIIDIVVGSKLSDVKVLETQVMCDPDIMKIGGVERDEHEWNKISVKAGFKDYHIMPVLGLPSIIELYP</sequence>
<dbReference type="InterPro" id="IPR029063">
    <property type="entry name" value="SAM-dependent_MTases_sf"/>
</dbReference>
<feature type="active site" description="Proton acceptor" evidence="6">
    <location>
        <position position="280"/>
    </location>
</feature>
<dbReference type="InterPro" id="IPR036388">
    <property type="entry name" value="WH-like_DNA-bd_sf"/>
</dbReference>
<dbReference type="InterPro" id="IPR012967">
    <property type="entry name" value="COMT_dimerisation"/>
</dbReference>
<dbReference type="Proteomes" id="UP001341281">
    <property type="component" value="Chromosome 02"/>
</dbReference>
<feature type="domain" description="O-methyltransferase dimerisation" evidence="8">
    <location>
        <begin position="18"/>
        <end position="115"/>
    </location>
</feature>
<dbReference type="InterPro" id="IPR016461">
    <property type="entry name" value="COMT-like"/>
</dbReference>
<dbReference type="FunFam" id="3.40.50.150:FF:000057">
    <property type="entry name" value="O-methyltransferase ZRP4"/>
    <property type="match status" value="1"/>
</dbReference>
<keyword evidence="2" id="KW-0489">Methyltransferase</keyword>
<evidence type="ECO:0000256" key="2">
    <source>
        <dbReference type="ARBA" id="ARBA00022603"/>
    </source>
</evidence>
<evidence type="ECO:0000256" key="6">
    <source>
        <dbReference type="PIRSR" id="PIRSR005739-1"/>
    </source>
</evidence>
<evidence type="ECO:0000259" key="7">
    <source>
        <dbReference type="Pfam" id="PF00891"/>
    </source>
</evidence>
<comment type="subunit">
    <text evidence="1">Homodimer.</text>
</comment>
<dbReference type="Gene3D" id="3.40.50.150">
    <property type="entry name" value="Vaccinia Virus protein VP39"/>
    <property type="match status" value="1"/>
</dbReference>
<keyword evidence="4" id="KW-0949">S-adenosyl-L-methionine</keyword>
<dbReference type="SUPFAM" id="SSF46785">
    <property type="entry name" value="Winged helix' DNA-binding domain"/>
    <property type="match status" value="1"/>
</dbReference>
<dbReference type="GO" id="GO:0032259">
    <property type="term" value="P:methylation"/>
    <property type="evidence" value="ECO:0007669"/>
    <property type="project" value="UniProtKB-KW"/>
</dbReference>
<name>A0AAQ3SQZ6_PASNO</name>
<keyword evidence="3" id="KW-0808">Transferase</keyword>
<dbReference type="GO" id="GO:0017096">
    <property type="term" value="F:acetylserotonin O-methyltransferase activity"/>
    <property type="evidence" value="ECO:0007669"/>
    <property type="project" value="UniProtKB-ARBA"/>
</dbReference>
<dbReference type="PIRSF" id="PIRSF005739">
    <property type="entry name" value="O-mtase"/>
    <property type="match status" value="1"/>
</dbReference>
<dbReference type="AlphaFoldDB" id="A0AAQ3SQZ6"/>
<dbReference type="EMBL" id="CP144746">
    <property type="protein sequence ID" value="WVZ58924.1"/>
    <property type="molecule type" value="Genomic_DNA"/>
</dbReference>
<dbReference type="SUPFAM" id="SSF53335">
    <property type="entry name" value="S-adenosyl-L-methionine-dependent methyltransferases"/>
    <property type="match status" value="1"/>
</dbReference>
<dbReference type="InterPro" id="IPR001077">
    <property type="entry name" value="COMT_C"/>
</dbReference>
<evidence type="ECO:0000256" key="4">
    <source>
        <dbReference type="ARBA" id="ARBA00022691"/>
    </source>
</evidence>
<comment type="similarity">
    <text evidence="5">Belongs to the class I-like SAM-binding methyltransferase superfamily. Cation-independent O-methyltransferase family.</text>
</comment>
<evidence type="ECO:0000256" key="5">
    <source>
        <dbReference type="ARBA" id="ARBA00038277"/>
    </source>
</evidence>
<proteinExistence type="inferred from homology"/>
<evidence type="ECO:0000313" key="10">
    <source>
        <dbReference type="Proteomes" id="UP001341281"/>
    </source>
</evidence>
<dbReference type="GO" id="GO:0046983">
    <property type="term" value="F:protein dimerization activity"/>
    <property type="evidence" value="ECO:0007669"/>
    <property type="project" value="InterPro"/>
</dbReference>
<organism evidence="9 10">
    <name type="scientific">Paspalum notatum var. saurae</name>
    <dbReference type="NCBI Taxonomy" id="547442"/>
    <lineage>
        <taxon>Eukaryota</taxon>
        <taxon>Viridiplantae</taxon>
        <taxon>Streptophyta</taxon>
        <taxon>Embryophyta</taxon>
        <taxon>Tracheophyta</taxon>
        <taxon>Spermatophyta</taxon>
        <taxon>Magnoliopsida</taxon>
        <taxon>Liliopsida</taxon>
        <taxon>Poales</taxon>
        <taxon>Poaceae</taxon>
        <taxon>PACMAD clade</taxon>
        <taxon>Panicoideae</taxon>
        <taxon>Andropogonodae</taxon>
        <taxon>Paspaleae</taxon>
        <taxon>Paspalinae</taxon>
        <taxon>Paspalum</taxon>
    </lineage>
</organism>
<gene>
    <name evidence="9" type="ORF">U9M48_009142</name>
</gene>
<evidence type="ECO:0000256" key="3">
    <source>
        <dbReference type="ARBA" id="ARBA00022679"/>
    </source>
</evidence>
<keyword evidence="10" id="KW-1185">Reference proteome</keyword>
<dbReference type="Gene3D" id="1.10.10.10">
    <property type="entry name" value="Winged helix-like DNA-binding domain superfamily/Winged helix DNA-binding domain"/>
    <property type="match status" value="1"/>
</dbReference>
<dbReference type="PROSITE" id="PS51683">
    <property type="entry name" value="SAM_OMT_II"/>
    <property type="match status" value="1"/>
</dbReference>
<evidence type="ECO:0000313" key="9">
    <source>
        <dbReference type="EMBL" id="WVZ58924.1"/>
    </source>
</evidence>
<dbReference type="FunFam" id="1.10.10.10:FF:000292">
    <property type="entry name" value="O-methyltransferase ZRP4"/>
    <property type="match status" value="1"/>
</dbReference>
<evidence type="ECO:0000256" key="1">
    <source>
        <dbReference type="ARBA" id="ARBA00011738"/>
    </source>
</evidence>
<feature type="domain" description="O-methyltransferase C-terminal" evidence="7">
    <location>
        <begin position="146"/>
        <end position="357"/>
    </location>
</feature>
<dbReference type="GO" id="GO:0030187">
    <property type="term" value="P:melatonin biosynthetic process"/>
    <property type="evidence" value="ECO:0007669"/>
    <property type="project" value="UniProtKB-ARBA"/>
</dbReference>
<accession>A0AAQ3SQZ6</accession>
<dbReference type="PANTHER" id="PTHR11746">
    <property type="entry name" value="O-METHYLTRANSFERASE"/>
    <property type="match status" value="1"/>
</dbReference>